<dbReference type="Gene3D" id="1.25.40.10">
    <property type="entry name" value="Tetratricopeptide repeat domain"/>
    <property type="match status" value="1"/>
</dbReference>
<accession>A0A5K8A0L5</accession>
<organism evidence="2 3">
    <name type="scientific">Desulfosarcina ovata subsp. sediminis</name>
    <dbReference type="NCBI Taxonomy" id="885957"/>
    <lineage>
        <taxon>Bacteria</taxon>
        <taxon>Pseudomonadati</taxon>
        <taxon>Thermodesulfobacteriota</taxon>
        <taxon>Desulfobacteria</taxon>
        <taxon>Desulfobacterales</taxon>
        <taxon>Desulfosarcinaceae</taxon>
        <taxon>Desulfosarcina</taxon>
    </lineage>
</organism>
<dbReference type="Proteomes" id="UP000425960">
    <property type="component" value="Chromosome"/>
</dbReference>
<evidence type="ECO:0000313" key="3">
    <source>
        <dbReference type="Proteomes" id="UP000425960"/>
    </source>
</evidence>
<sequence length="445" mass="48928">MDALNHRAAAIVLCVLLLISSNAACNNTDTAEQTALALGYATPLLPVLDRHREALMQARGHLTAGRYQCAYDQLATLINEVPHYVEARFEYARTLVALGKDAESRAVLQRVLATDFTGYQQRVLAEPAFSRLRTPRFMADIRRLSEALARMLADGWPVLWWQPATPVDQQAEPPARQPFATLRTGVYVGGSKRFVPTGVPAKRLVAALSDWKSQTLLQVGAFATWDAAPILYDVTWQIGGWLAAEGPSDQHAPARGRYAFFRGIDFALTGDDVWLCPYEETMTPAPDAEPVGPVVLRVLPEGSILLHRAATVQWEGADLLIEGVRLTLPKDDAEADYRSVLRHMNGAFVVSNWHRCDASDPMVPAKAITRHRVDWVELDTARVTPLSTGRGAASVVQLPHGRVALQRGHRVDVIEANEKTLSNAMRLPEGLVLHVPLGDKLCTAH</sequence>
<feature type="signal peptide" evidence="1">
    <location>
        <begin position="1"/>
        <end position="23"/>
    </location>
</feature>
<reference evidence="2 3" key="1">
    <citation type="submission" date="2019-11" db="EMBL/GenBank/DDBJ databases">
        <title>Comparative genomics of hydrocarbon-degrading Desulfosarcina strains.</title>
        <authorList>
            <person name="Watanabe M."/>
            <person name="Kojima H."/>
            <person name="Fukui M."/>
        </authorList>
    </citation>
    <scope>NUCLEOTIDE SEQUENCE [LARGE SCALE GENOMIC DNA]</scope>
    <source>
        <strain evidence="2 3">28bB2T</strain>
    </source>
</reference>
<keyword evidence="1" id="KW-0732">Signal</keyword>
<dbReference type="Pfam" id="PF14559">
    <property type="entry name" value="TPR_19"/>
    <property type="match status" value="1"/>
</dbReference>
<evidence type="ECO:0008006" key="4">
    <source>
        <dbReference type="Google" id="ProtNLM"/>
    </source>
</evidence>
<evidence type="ECO:0000256" key="1">
    <source>
        <dbReference type="SAM" id="SignalP"/>
    </source>
</evidence>
<dbReference type="EMBL" id="AP021876">
    <property type="protein sequence ID" value="BBO85946.1"/>
    <property type="molecule type" value="Genomic_DNA"/>
</dbReference>
<dbReference type="RefSeq" id="WP_155325401.1">
    <property type="nucleotide sequence ID" value="NZ_AP021876.1"/>
</dbReference>
<dbReference type="AlphaFoldDB" id="A0A5K8A0L5"/>
<protein>
    <recommendedName>
        <fullName evidence="4">Lipoprotein</fullName>
    </recommendedName>
</protein>
<feature type="chain" id="PRO_5024355424" description="Lipoprotein" evidence="1">
    <location>
        <begin position="24"/>
        <end position="445"/>
    </location>
</feature>
<evidence type="ECO:0000313" key="2">
    <source>
        <dbReference type="EMBL" id="BBO85946.1"/>
    </source>
</evidence>
<proteinExistence type="predicted"/>
<gene>
    <name evidence="2" type="ORF">DSCO28_65120</name>
</gene>
<dbReference type="KEGG" id="dov:DSCO28_65120"/>
<dbReference type="InterPro" id="IPR011990">
    <property type="entry name" value="TPR-like_helical_dom_sf"/>
</dbReference>
<name>A0A5K8A0L5_9BACT</name>